<reference evidence="2 3" key="1">
    <citation type="submission" date="2021-06" db="EMBL/GenBank/DDBJ databases">
        <title>Caerostris extrusa draft genome.</title>
        <authorList>
            <person name="Kono N."/>
            <person name="Arakawa K."/>
        </authorList>
    </citation>
    <scope>NUCLEOTIDE SEQUENCE [LARGE SCALE GENOMIC DNA]</scope>
</reference>
<feature type="compositionally biased region" description="Polar residues" evidence="1">
    <location>
        <begin position="7"/>
        <end position="28"/>
    </location>
</feature>
<comment type="caution">
    <text evidence="2">The sequence shown here is derived from an EMBL/GenBank/DDBJ whole genome shotgun (WGS) entry which is preliminary data.</text>
</comment>
<evidence type="ECO:0000256" key="1">
    <source>
        <dbReference type="SAM" id="MobiDB-lite"/>
    </source>
</evidence>
<dbReference type="Proteomes" id="UP001054945">
    <property type="component" value="Unassembled WGS sequence"/>
</dbReference>
<name>A0AAV4XA49_CAEEX</name>
<dbReference type="EMBL" id="BPLR01000013">
    <property type="protein sequence ID" value="GIY91464.1"/>
    <property type="molecule type" value="Genomic_DNA"/>
</dbReference>
<organism evidence="2 3">
    <name type="scientific">Caerostris extrusa</name>
    <name type="common">Bark spider</name>
    <name type="synonym">Caerostris bankana</name>
    <dbReference type="NCBI Taxonomy" id="172846"/>
    <lineage>
        <taxon>Eukaryota</taxon>
        <taxon>Metazoa</taxon>
        <taxon>Ecdysozoa</taxon>
        <taxon>Arthropoda</taxon>
        <taxon>Chelicerata</taxon>
        <taxon>Arachnida</taxon>
        <taxon>Araneae</taxon>
        <taxon>Araneomorphae</taxon>
        <taxon>Entelegynae</taxon>
        <taxon>Araneoidea</taxon>
        <taxon>Araneidae</taxon>
        <taxon>Caerostris</taxon>
    </lineage>
</organism>
<dbReference type="AlphaFoldDB" id="A0AAV4XA49"/>
<evidence type="ECO:0000313" key="2">
    <source>
        <dbReference type="EMBL" id="GIY91464.1"/>
    </source>
</evidence>
<evidence type="ECO:0000313" key="3">
    <source>
        <dbReference type="Proteomes" id="UP001054945"/>
    </source>
</evidence>
<keyword evidence="3" id="KW-1185">Reference proteome</keyword>
<proteinExistence type="predicted"/>
<feature type="region of interest" description="Disordered" evidence="1">
    <location>
        <begin position="1"/>
        <end position="36"/>
    </location>
</feature>
<protein>
    <submittedName>
        <fullName evidence="2">Uncharacterized protein</fullName>
    </submittedName>
</protein>
<sequence>MRKCGHQTLNDTIIDNGNDTFSQKENTPISPPLFKTPSHLENTINRIILSHPSFEKIPPVTVYLEDFEEELCSSIRS</sequence>
<accession>A0AAV4XA49</accession>
<gene>
    <name evidence="2" type="ORF">CEXT_198701</name>
</gene>